<dbReference type="EMBL" id="CAJNIZ010046304">
    <property type="protein sequence ID" value="CAE7744786.1"/>
    <property type="molecule type" value="Genomic_DNA"/>
</dbReference>
<dbReference type="AlphaFoldDB" id="A0A812XSI7"/>
<proteinExistence type="predicted"/>
<feature type="non-terminal residue" evidence="1">
    <location>
        <position position="1"/>
    </location>
</feature>
<organism evidence="1 2">
    <name type="scientific">Symbiodinium pilosum</name>
    <name type="common">Dinoflagellate</name>
    <dbReference type="NCBI Taxonomy" id="2952"/>
    <lineage>
        <taxon>Eukaryota</taxon>
        <taxon>Sar</taxon>
        <taxon>Alveolata</taxon>
        <taxon>Dinophyceae</taxon>
        <taxon>Suessiales</taxon>
        <taxon>Symbiodiniaceae</taxon>
        <taxon>Symbiodinium</taxon>
    </lineage>
</organism>
<protein>
    <submittedName>
        <fullName evidence="1">Uncharacterized protein</fullName>
    </submittedName>
</protein>
<evidence type="ECO:0000313" key="2">
    <source>
        <dbReference type="Proteomes" id="UP000649617"/>
    </source>
</evidence>
<gene>
    <name evidence="1" type="ORF">SPIL2461_LOCUS21479</name>
</gene>
<reference evidence="1" key="1">
    <citation type="submission" date="2021-02" db="EMBL/GenBank/DDBJ databases">
        <authorList>
            <person name="Dougan E. K."/>
            <person name="Rhodes N."/>
            <person name="Thang M."/>
            <person name="Chan C."/>
        </authorList>
    </citation>
    <scope>NUCLEOTIDE SEQUENCE</scope>
</reference>
<sequence>MFVSILVDGLGATIDVGALAPKIAAEGSFFGLVTVALRSRYKFGASRPAVAAAMTLTPKKVPELQAVGIASADDEGEVSSSV</sequence>
<dbReference type="Proteomes" id="UP000649617">
    <property type="component" value="Unassembled WGS sequence"/>
</dbReference>
<keyword evidence="2" id="KW-1185">Reference proteome</keyword>
<evidence type="ECO:0000313" key="1">
    <source>
        <dbReference type="EMBL" id="CAE7744786.1"/>
    </source>
</evidence>
<comment type="caution">
    <text evidence="1">The sequence shown here is derived from an EMBL/GenBank/DDBJ whole genome shotgun (WGS) entry which is preliminary data.</text>
</comment>
<name>A0A812XSI7_SYMPI</name>
<accession>A0A812XSI7</accession>